<dbReference type="GO" id="GO:0016052">
    <property type="term" value="P:carbohydrate catabolic process"/>
    <property type="evidence" value="ECO:0007669"/>
    <property type="project" value="TreeGrafter"/>
</dbReference>
<dbReference type="InterPro" id="IPR011343">
    <property type="entry name" value="DeoC"/>
</dbReference>
<dbReference type="InterPro" id="IPR002915">
    <property type="entry name" value="DeoC/FbaB/LacD_aldolase"/>
</dbReference>
<dbReference type="FunFam" id="3.20.20.70:FF:000044">
    <property type="entry name" value="Deoxyribose-phosphate aldolase"/>
    <property type="match status" value="1"/>
</dbReference>
<dbReference type="PANTHER" id="PTHR10889:SF1">
    <property type="entry name" value="DEOXYRIBOSE-PHOSPHATE ALDOLASE"/>
    <property type="match status" value="1"/>
</dbReference>
<sequence>MPVNSHSDPASAGTQEITAETLSYEQVAQMIDHSLLRPELTPAEVLAGCELAERYRVASVCVKPCDVELAAKALRGSSVKVGTVVGFPHGSSATATKVFEAKLAMEQGAVELDMVINIGRLRGGEAEYVLGDIQAVVEVAKRGGALVKVILENAYLSEEQKVLGCQLSEQAGADFVKTSTGFAPSGATLEDLKLMREAVSPHVQIKAAGGVRTLDALLEVMRVGTTRVGATATAAILEEFKARKAGGVRATGEGGLKSGY</sequence>
<evidence type="ECO:0000256" key="3">
    <source>
        <dbReference type="ARBA" id="ARBA00023239"/>
    </source>
</evidence>
<dbReference type="KEGG" id="msv:Mesil_2961"/>
<dbReference type="Pfam" id="PF01791">
    <property type="entry name" value="DeoC"/>
    <property type="match status" value="1"/>
</dbReference>
<dbReference type="GO" id="GO:0004139">
    <property type="term" value="F:deoxyribose-phosphate aldolase activity"/>
    <property type="evidence" value="ECO:0007669"/>
    <property type="project" value="UniProtKB-UniRule"/>
</dbReference>
<evidence type="ECO:0000256" key="2">
    <source>
        <dbReference type="ARBA" id="ARBA00022490"/>
    </source>
</evidence>
<gene>
    <name evidence="7" type="primary">deoC</name>
    <name evidence="8" type="ordered locus">Mesil_2961</name>
</gene>
<keyword evidence="9" id="KW-1185">Reference proteome</keyword>
<evidence type="ECO:0000256" key="4">
    <source>
        <dbReference type="ARBA" id="ARBA00023270"/>
    </source>
</evidence>
<dbReference type="GO" id="GO:0006018">
    <property type="term" value="P:2-deoxyribose 1-phosphate catabolic process"/>
    <property type="evidence" value="ECO:0007669"/>
    <property type="project" value="UniProtKB-UniRule"/>
</dbReference>
<dbReference type="HAMAP" id="MF_00114">
    <property type="entry name" value="DeoC_type1"/>
    <property type="match status" value="1"/>
</dbReference>
<evidence type="ECO:0000313" key="8">
    <source>
        <dbReference type="EMBL" id="ADH64800.1"/>
    </source>
</evidence>
<dbReference type="Proteomes" id="UP000001916">
    <property type="component" value="Chromosome"/>
</dbReference>
<feature type="active site" description="Proton donor/acceptor" evidence="7">
    <location>
        <position position="113"/>
    </location>
</feature>
<name>D7BDI0_ALLS1</name>
<protein>
    <recommendedName>
        <fullName evidence="7">Deoxyribose-phosphate aldolase</fullName>
        <shortName evidence="7">DERA</shortName>
        <ecNumber evidence="7">4.1.2.4</ecNumber>
    </recommendedName>
    <alternativeName>
        <fullName evidence="7">2-deoxy-D-ribose 5-phosphate aldolase</fullName>
    </alternativeName>
    <alternativeName>
        <fullName evidence="7">Phosphodeoxyriboaldolase</fullName>
        <shortName evidence="7">Deoxyriboaldolase</shortName>
    </alternativeName>
</protein>
<proteinExistence type="inferred from homology"/>
<reference evidence="8 9" key="1">
    <citation type="journal article" date="2010" name="Stand. Genomic Sci.">
        <title>Complete genome sequence of Meiothermus silvanus type strain (VI-R2).</title>
        <authorList>
            <person name="Sikorski J."/>
            <person name="Tindall B.J."/>
            <person name="Lowry S."/>
            <person name="Lucas S."/>
            <person name="Nolan M."/>
            <person name="Copeland A."/>
            <person name="Glavina Del Rio T."/>
            <person name="Tice H."/>
            <person name="Cheng J.F."/>
            <person name="Han C."/>
            <person name="Pitluck S."/>
            <person name="Liolios K."/>
            <person name="Ivanova N."/>
            <person name="Mavromatis K."/>
            <person name="Mikhailova N."/>
            <person name="Pati A."/>
            <person name="Goodwin L."/>
            <person name="Chen A."/>
            <person name="Palaniappan K."/>
            <person name="Land M."/>
            <person name="Hauser L."/>
            <person name="Chang Y.J."/>
            <person name="Jeffries C.D."/>
            <person name="Rohde M."/>
            <person name="Goker M."/>
            <person name="Woyke T."/>
            <person name="Bristow J."/>
            <person name="Eisen J.A."/>
            <person name="Markowitz V."/>
            <person name="Hugenholtz P."/>
            <person name="Kyrpides N.C."/>
            <person name="Klenk H.P."/>
            <person name="Lapidus A."/>
        </authorList>
    </citation>
    <scope>NUCLEOTIDE SEQUENCE [LARGE SCALE GENOMIC DNA]</scope>
    <source>
        <strain evidence="9">ATCC 700542 / DSM 9946 / VI-R2</strain>
    </source>
</reference>
<dbReference type="EMBL" id="CP002042">
    <property type="protein sequence ID" value="ADH64800.1"/>
    <property type="molecule type" value="Genomic_DNA"/>
</dbReference>
<dbReference type="InterPro" id="IPR028581">
    <property type="entry name" value="DeoC_typeI"/>
</dbReference>
<feature type="active site" description="Proton donor/acceptor" evidence="7">
    <location>
        <position position="206"/>
    </location>
</feature>
<comment type="similarity">
    <text evidence="1 7">Belongs to the DeoC/FbaB aldolase family. DeoC type 1 subfamily.</text>
</comment>
<evidence type="ECO:0000256" key="1">
    <source>
        <dbReference type="ARBA" id="ARBA00010936"/>
    </source>
</evidence>
<dbReference type="NCBIfam" id="TIGR00126">
    <property type="entry name" value="deoC"/>
    <property type="match status" value="1"/>
</dbReference>
<dbReference type="eggNOG" id="COG0274">
    <property type="taxonomic scope" value="Bacteria"/>
</dbReference>
<dbReference type="OrthoDB" id="9778711at2"/>
<dbReference type="SUPFAM" id="SSF51569">
    <property type="entry name" value="Aldolase"/>
    <property type="match status" value="1"/>
</dbReference>
<accession>D7BDI0</accession>
<dbReference type="InterPro" id="IPR013785">
    <property type="entry name" value="Aldolase_TIM"/>
</dbReference>
<keyword evidence="4 7" id="KW-0704">Schiff base</keyword>
<dbReference type="SMART" id="SM01133">
    <property type="entry name" value="DeoC"/>
    <property type="match status" value="1"/>
</dbReference>
<dbReference type="CDD" id="cd00959">
    <property type="entry name" value="DeoC"/>
    <property type="match status" value="1"/>
</dbReference>
<comment type="pathway">
    <text evidence="7">Carbohydrate degradation; 2-deoxy-D-ribose 1-phosphate degradation; D-glyceraldehyde 3-phosphate and acetaldehyde from 2-deoxy-alpha-D-ribose 1-phosphate: step 2/2.</text>
</comment>
<dbReference type="Gene3D" id="3.20.20.70">
    <property type="entry name" value="Aldolase class I"/>
    <property type="match status" value="1"/>
</dbReference>
<dbReference type="PANTHER" id="PTHR10889">
    <property type="entry name" value="DEOXYRIBOSE-PHOSPHATE ALDOLASE"/>
    <property type="match status" value="1"/>
</dbReference>
<dbReference type="GO" id="GO:0005737">
    <property type="term" value="C:cytoplasm"/>
    <property type="evidence" value="ECO:0007669"/>
    <property type="project" value="UniProtKB-SubCell"/>
</dbReference>
<keyword evidence="2 7" id="KW-0963">Cytoplasm</keyword>
<dbReference type="AlphaFoldDB" id="D7BDI0"/>
<comment type="catalytic activity">
    <reaction evidence="5 7">
        <text>2-deoxy-D-ribose 5-phosphate = D-glyceraldehyde 3-phosphate + acetaldehyde</text>
        <dbReference type="Rhea" id="RHEA:12821"/>
        <dbReference type="ChEBI" id="CHEBI:15343"/>
        <dbReference type="ChEBI" id="CHEBI:59776"/>
        <dbReference type="ChEBI" id="CHEBI:62877"/>
        <dbReference type="EC" id="4.1.2.4"/>
    </reaction>
</comment>
<evidence type="ECO:0000313" key="9">
    <source>
        <dbReference type="Proteomes" id="UP000001916"/>
    </source>
</evidence>
<evidence type="ECO:0000256" key="6">
    <source>
        <dbReference type="ARBA" id="ARBA00056337"/>
    </source>
</evidence>
<keyword evidence="3 7" id="KW-0456">Lyase</keyword>
<dbReference type="EC" id="4.1.2.4" evidence="7"/>
<evidence type="ECO:0000256" key="5">
    <source>
        <dbReference type="ARBA" id="ARBA00048791"/>
    </source>
</evidence>
<feature type="active site" description="Schiff-base intermediate with acetaldehyde" evidence="7">
    <location>
        <position position="177"/>
    </location>
</feature>
<dbReference type="UniPathway" id="UPA00002">
    <property type="reaction ID" value="UER00468"/>
</dbReference>
<comment type="function">
    <text evidence="6 7">Catalyzes a reversible aldol reaction between acetaldehyde and D-glyceraldehyde 3-phosphate to generate 2-deoxy-D-ribose 5-phosphate.</text>
</comment>
<dbReference type="GO" id="GO:0009264">
    <property type="term" value="P:deoxyribonucleotide catabolic process"/>
    <property type="evidence" value="ECO:0007669"/>
    <property type="project" value="UniProtKB-UniRule"/>
</dbReference>
<dbReference type="STRING" id="526227.Mesil_2961"/>
<comment type="subcellular location">
    <subcellularLocation>
        <location evidence="7">Cytoplasm</location>
    </subcellularLocation>
</comment>
<dbReference type="RefSeq" id="WP_013159332.1">
    <property type="nucleotide sequence ID" value="NC_014212.1"/>
</dbReference>
<dbReference type="PIRSF" id="PIRSF001357">
    <property type="entry name" value="DeoC"/>
    <property type="match status" value="1"/>
</dbReference>
<organism evidence="8 9">
    <name type="scientific">Allomeiothermus silvanus (strain ATCC 700542 / DSM 9946 / NBRC 106475 / NCIMB 13440 / VI-R2)</name>
    <name type="common">Thermus silvanus</name>
    <dbReference type="NCBI Taxonomy" id="526227"/>
    <lineage>
        <taxon>Bacteria</taxon>
        <taxon>Thermotogati</taxon>
        <taxon>Deinococcota</taxon>
        <taxon>Deinococci</taxon>
        <taxon>Thermales</taxon>
        <taxon>Thermaceae</taxon>
        <taxon>Allomeiothermus</taxon>
    </lineage>
</organism>
<evidence type="ECO:0000256" key="7">
    <source>
        <dbReference type="HAMAP-Rule" id="MF_00114"/>
    </source>
</evidence>
<dbReference type="HOGENOM" id="CLU_053595_0_2_0"/>